<comment type="caution">
    <text evidence="1">The sequence shown here is derived from an EMBL/GenBank/DDBJ whole genome shotgun (WGS) entry which is preliminary data.</text>
</comment>
<proteinExistence type="predicted"/>
<gene>
    <name evidence="1" type="ORF">TU35_007665</name>
</gene>
<sequence>MTAELQTAVKQRRIALTGNHAVALAAKMAKVEVVAAYPITPQTPAVERLAEFVNNGELDAEFIPVEGEHSALSAVVGASAAGARVFTATSSQGLGFMYEILPIAVGLRLPIVMGVATRAYSAPINVWGDHSDIMSMRELGWIIYLVSNVQEAFDTVIQAYRVAEDPAVHLPAAVAYDGFWISHTLQPLEVPEDEEAVLKYAPITRSWRQLDVDRPASVGAVGTPEWYFEIRWQAYKALEDSVKVVEAADREYGKLFGRSYGFGSTYRAEDADLIILTYGSIYGVVKKAVDALRERGVRAGAAKLRVLRPWPRDFIRRALGGAGKVLVIDRALNHGGVAGPVATEVAATLAEPVYTAYATIGMRTIDSRGVARAAERVLSGEVRAMEPFTIGLRGGP</sequence>
<evidence type="ECO:0000313" key="2">
    <source>
        <dbReference type="Proteomes" id="UP000033636"/>
    </source>
</evidence>
<organism evidence="1 2">
    <name type="scientific">Thermoproteus sp. AZ2</name>
    <dbReference type="NCBI Taxonomy" id="1609232"/>
    <lineage>
        <taxon>Archaea</taxon>
        <taxon>Thermoproteota</taxon>
        <taxon>Thermoprotei</taxon>
        <taxon>Thermoproteales</taxon>
        <taxon>Thermoproteaceae</taxon>
        <taxon>Thermoproteus</taxon>
    </lineage>
</organism>
<name>A0ACC6V217_9CREN</name>
<evidence type="ECO:0000313" key="1">
    <source>
        <dbReference type="EMBL" id="MFB6491099.1"/>
    </source>
</evidence>
<protein>
    <submittedName>
        <fullName evidence="1">Transketolase C-terminal domain-containing protein</fullName>
    </submittedName>
</protein>
<accession>A0ACC6V217</accession>
<dbReference type="EMBL" id="JZWT02000021">
    <property type="protein sequence ID" value="MFB6491099.1"/>
    <property type="molecule type" value="Genomic_DNA"/>
</dbReference>
<reference evidence="1" key="1">
    <citation type="submission" date="2024-07" db="EMBL/GenBank/DDBJ databases">
        <title>Metagenome and Metagenome-Assembled Genomes of Archaea from a hot spring from the geothermal field of Los Azufres, Mexico.</title>
        <authorList>
            <person name="Marin-Paredes R."/>
            <person name="Martinez-Romero E."/>
            <person name="Servin-Garciduenas L.E."/>
        </authorList>
    </citation>
    <scope>NUCLEOTIDE SEQUENCE</scope>
</reference>
<dbReference type="Proteomes" id="UP000033636">
    <property type="component" value="Unassembled WGS sequence"/>
</dbReference>